<sequence>MIKQTNTSFPLVMIYSCVFGEKMEIARTVKICFGKQVLKHFIAETELQLEISGRASIRDVDSTLLMKVE</sequence>
<dbReference type="Proteomes" id="UP000677918">
    <property type="component" value="Unassembled WGS sequence"/>
</dbReference>
<keyword evidence="2" id="KW-1185">Reference proteome</keyword>
<dbReference type="EMBL" id="BOVK01000051">
    <property type="protein sequence ID" value="GIQ70570.1"/>
    <property type="molecule type" value="Genomic_DNA"/>
</dbReference>
<dbReference type="PROSITE" id="PS51257">
    <property type="entry name" value="PROKAR_LIPOPROTEIN"/>
    <property type="match status" value="1"/>
</dbReference>
<reference evidence="1" key="1">
    <citation type="submission" date="2021-04" db="EMBL/GenBank/DDBJ databases">
        <title>Draft genome sequence of Xylanibacillus composti strain K13.</title>
        <authorList>
            <person name="Uke A."/>
            <person name="Chhe C."/>
            <person name="Baramee S."/>
            <person name="Kosugi A."/>
        </authorList>
    </citation>
    <scope>NUCLEOTIDE SEQUENCE</scope>
    <source>
        <strain evidence="1">K13</strain>
    </source>
</reference>
<dbReference type="AlphaFoldDB" id="A0A8J4H6F5"/>
<gene>
    <name evidence="1" type="ORF">XYCOK13_33940</name>
</gene>
<evidence type="ECO:0000313" key="1">
    <source>
        <dbReference type="EMBL" id="GIQ70570.1"/>
    </source>
</evidence>
<name>A0A8J4H6F5_9BACL</name>
<proteinExistence type="predicted"/>
<organism evidence="1 2">
    <name type="scientific">Xylanibacillus composti</name>
    <dbReference type="NCBI Taxonomy" id="1572762"/>
    <lineage>
        <taxon>Bacteria</taxon>
        <taxon>Bacillati</taxon>
        <taxon>Bacillota</taxon>
        <taxon>Bacilli</taxon>
        <taxon>Bacillales</taxon>
        <taxon>Paenibacillaceae</taxon>
        <taxon>Xylanibacillus</taxon>
    </lineage>
</organism>
<comment type="caution">
    <text evidence="1">The sequence shown here is derived from an EMBL/GenBank/DDBJ whole genome shotgun (WGS) entry which is preliminary data.</text>
</comment>
<accession>A0A8J4H6F5</accession>
<protein>
    <submittedName>
        <fullName evidence="1">Uncharacterized protein</fullName>
    </submittedName>
</protein>
<evidence type="ECO:0000313" key="2">
    <source>
        <dbReference type="Proteomes" id="UP000677918"/>
    </source>
</evidence>